<dbReference type="EMBL" id="RCHS01001421">
    <property type="protein sequence ID" value="RMX53519.1"/>
    <property type="molecule type" value="Genomic_DNA"/>
</dbReference>
<protein>
    <submittedName>
        <fullName evidence="1">Uncharacterized protein</fullName>
    </submittedName>
</protein>
<comment type="caution">
    <text evidence="1">The sequence shown here is derived from an EMBL/GenBank/DDBJ whole genome shotgun (WGS) entry which is preliminary data.</text>
</comment>
<dbReference type="AlphaFoldDB" id="A0A3M6UIY1"/>
<organism evidence="1 2">
    <name type="scientific">Pocillopora damicornis</name>
    <name type="common">Cauliflower coral</name>
    <name type="synonym">Millepora damicornis</name>
    <dbReference type="NCBI Taxonomy" id="46731"/>
    <lineage>
        <taxon>Eukaryota</taxon>
        <taxon>Metazoa</taxon>
        <taxon>Cnidaria</taxon>
        <taxon>Anthozoa</taxon>
        <taxon>Hexacorallia</taxon>
        <taxon>Scleractinia</taxon>
        <taxon>Astrocoeniina</taxon>
        <taxon>Pocilloporidae</taxon>
        <taxon>Pocillopora</taxon>
    </lineage>
</organism>
<sequence>MPMDKVWKTQFSKLGCPLILPQTSSLLLGLPSRVPSLHGYHLRKDHSTANNFCILCTAFQDPLDADKSGYNEYLAYGRHSTLWLHTDIFADGIFENGARGNCVSPSNERFRLRSLVLQPAFSGGGLDAPLGVDEEWYAVISTSSMIIGAILVAAAV</sequence>
<evidence type="ECO:0000313" key="1">
    <source>
        <dbReference type="EMBL" id="RMX53519.1"/>
    </source>
</evidence>
<accession>A0A3M6UIY1</accession>
<evidence type="ECO:0000313" key="2">
    <source>
        <dbReference type="Proteomes" id="UP000275408"/>
    </source>
</evidence>
<name>A0A3M6UIY1_POCDA</name>
<dbReference type="Proteomes" id="UP000275408">
    <property type="component" value="Unassembled WGS sequence"/>
</dbReference>
<gene>
    <name evidence="1" type="ORF">pdam_00023920</name>
</gene>
<proteinExistence type="predicted"/>
<keyword evidence="2" id="KW-1185">Reference proteome</keyword>
<reference evidence="1 2" key="1">
    <citation type="journal article" date="2018" name="Sci. Rep.">
        <title>Comparative analysis of the Pocillopora damicornis genome highlights role of immune system in coral evolution.</title>
        <authorList>
            <person name="Cunning R."/>
            <person name="Bay R.A."/>
            <person name="Gillette P."/>
            <person name="Baker A.C."/>
            <person name="Traylor-Knowles N."/>
        </authorList>
    </citation>
    <scope>NUCLEOTIDE SEQUENCE [LARGE SCALE GENOMIC DNA]</scope>
    <source>
        <strain evidence="1">RSMAS</strain>
        <tissue evidence="1">Whole animal</tissue>
    </source>
</reference>